<accession>A0A6M0S129</accession>
<dbReference type="Proteomes" id="UP000473574">
    <property type="component" value="Unassembled WGS sequence"/>
</dbReference>
<dbReference type="NCBIfam" id="TIGR01901">
    <property type="entry name" value="adhes_NPXG"/>
    <property type="match status" value="1"/>
</dbReference>
<dbReference type="Gene3D" id="2.160.20.10">
    <property type="entry name" value="Single-stranded right-handed beta-helix, Pectin lyase-like"/>
    <property type="match status" value="3"/>
</dbReference>
<evidence type="ECO:0000259" key="1">
    <source>
        <dbReference type="SMART" id="SM00912"/>
    </source>
</evidence>
<name>A0A6M0S129_9CYAN</name>
<dbReference type="AlphaFoldDB" id="A0A6M0S129"/>
<protein>
    <submittedName>
        <fullName evidence="2">Filamentous hemagglutinin N-terminal domain-containing protein</fullName>
    </submittedName>
</protein>
<dbReference type="SMART" id="SM00912">
    <property type="entry name" value="Haemagg_act"/>
    <property type="match status" value="1"/>
</dbReference>
<dbReference type="Pfam" id="PF05860">
    <property type="entry name" value="TPS"/>
    <property type="match status" value="1"/>
</dbReference>
<feature type="domain" description="Filamentous haemagglutinin FhaB/tRNA nuclease CdiA-like TPS" evidence="1">
    <location>
        <begin position="34"/>
        <end position="149"/>
    </location>
</feature>
<dbReference type="SUPFAM" id="SSF51126">
    <property type="entry name" value="Pectin lyase-like"/>
    <property type="match status" value="2"/>
</dbReference>
<proteinExistence type="predicted"/>
<evidence type="ECO:0000313" key="2">
    <source>
        <dbReference type="EMBL" id="NEZ61813.1"/>
    </source>
</evidence>
<organism evidence="2 3">
    <name type="scientific">Adonisia turfae CCMR0082</name>
    <dbReference type="NCBI Taxonomy" id="2304604"/>
    <lineage>
        <taxon>Bacteria</taxon>
        <taxon>Bacillati</taxon>
        <taxon>Cyanobacteriota</taxon>
        <taxon>Adonisia</taxon>
        <taxon>Adonisia turfae</taxon>
    </lineage>
</organism>
<reference evidence="2 3" key="1">
    <citation type="journal article" date="2020" name="Microb. Ecol.">
        <title>Ecogenomics of the Marine Benthic Filamentous Cyanobacterium Adonisia.</title>
        <authorList>
            <person name="Walter J.M."/>
            <person name="Coutinho F.H."/>
            <person name="Leomil L."/>
            <person name="Hargreaves P.I."/>
            <person name="Campeao M.E."/>
            <person name="Vieira V.V."/>
            <person name="Silva B.S."/>
            <person name="Fistarol G.O."/>
            <person name="Salomon P.S."/>
            <person name="Sawabe T."/>
            <person name="Mino S."/>
            <person name="Hosokawa M."/>
            <person name="Miyashita H."/>
            <person name="Maruyama F."/>
            <person name="van Verk M.C."/>
            <person name="Dutilh B.E."/>
            <person name="Thompson C.C."/>
            <person name="Thompson F.L."/>
        </authorList>
    </citation>
    <scope>NUCLEOTIDE SEQUENCE [LARGE SCALE GENOMIC DNA]</scope>
    <source>
        <strain evidence="2 3">CCMR0082</strain>
    </source>
</reference>
<dbReference type="InterPro" id="IPR008638">
    <property type="entry name" value="FhaB/CdiA-like_TPS"/>
</dbReference>
<evidence type="ECO:0000313" key="3">
    <source>
        <dbReference type="Proteomes" id="UP000473574"/>
    </source>
</evidence>
<dbReference type="InterPro" id="IPR011050">
    <property type="entry name" value="Pectin_lyase_fold/virulence"/>
</dbReference>
<gene>
    <name evidence="2" type="ORF">D0962_03325</name>
</gene>
<sequence length="953" mass="97946">MFSKKSVFGVWVFIKIIGCHLLSPEVVWSQVIPDGTTPTPNPGSCLPSCTIEGGTSTPTNPNLFHSFEQFSVPTNGIVIFEHGPTIRNIVARVTGKNSSDIDGLIRTSSLNNNANLFLINPNGISFGPRGGLDIGGSFIATTANVIQFGEQGLFSTADTDSELALLTVDPTAFLFTQDTPQPIVNQSIAPNPDLPFLVDGLRVEEGRSLILLGGNITFERAPNSLNIDLPIRAPGGRIELGGVRNSSIVSLDINDDALSLSYADNTILADITINDTDIDVSGLSNNRAGDITITANSLSLNSSGLLSDSFGTENAGNISIRTNNFVTIQDGSLVSSTSFDSGTGGNIEVIAEDISLDNGSLSVTARGMGDAGRILLDAETISLNAESSIRSDVDSFAEMVGNVGEIRIRTNIFSLSGESRVSILTSGEAMSLEASSTVNIEAKDSISLVDRSSITSETRGRANASNIEISTPELVIDNSAISASVNEEGDDFSDATGQGGTIEIETQVVSLLNSAQITSNTSGDGDAGAISIRDAESVSLSNSIISTETSALGNGGDIDITTQQLTASAGANISAAATNTAAASAQSGNFTLNINQIDLSGQETGLFAATQGAAAAGLIALNSANAGEALTINFQEGAQISAATSGSGDGGRVVALVPEGITLTGNGSLSTRSTGAGPAGDIDIQTNGQFRVQNGAEVEVSGEGTGNSGMLDVIAETVVLNDGKLLASVQAGEDGNINLEIEDALILRGDSLISAEAFNTANGGNVNITTPFIIALSPDGPNGNDIQAIARQGNGGRIAIQANTLFGIEENKATLGNRTNDIDASSEAGIDGEVIIDTLQVDPDEGIDPLPSSLAAPEISQGCQTGSNGQFIATGQGGLPSNPYEPLSSDGIQEDIYPAGQTLPQPVSTQQTDTTETLIEAQGWNRDEQGNIVLLATTPDTHSSCQVTLNGAF</sequence>
<dbReference type="EMBL" id="QZCE01000001">
    <property type="protein sequence ID" value="NEZ61813.1"/>
    <property type="molecule type" value="Genomic_DNA"/>
</dbReference>
<comment type="caution">
    <text evidence="2">The sequence shown here is derived from an EMBL/GenBank/DDBJ whole genome shotgun (WGS) entry which is preliminary data.</text>
</comment>
<dbReference type="RefSeq" id="WP_163659775.1">
    <property type="nucleotide sequence ID" value="NZ_QZCE01000001.1"/>
</dbReference>
<dbReference type="InterPro" id="IPR012334">
    <property type="entry name" value="Pectin_lyas_fold"/>
</dbReference>